<proteinExistence type="predicted"/>
<gene>
    <name evidence="1" type="ORF">SAMN04515672_2690</name>
</gene>
<dbReference type="STRING" id="1095776.SAMN04515672_2690"/>
<accession>A0A1G9ADV0</accession>
<evidence type="ECO:0000313" key="2">
    <source>
        <dbReference type="Proteomes" id="UP000198882"/>
    </source>
</evidence>
<dbReference type="EMBL" id="FNFE01000003">
    <property type="protein sequence ID" value="SDK25433.1"/>
    <property type="molecule type" value="Genomic_DNA"/>
</dbReference>
<evidence type="ECO:0000313" key="1">
    <source>
        <dbReference type="EMBL" id="SDK25433.1"/>
    </source>
</evidence>
<dbReference type="Proteomes" id="UP000198882">
    <property type="component" value="Unassembled WGS sequence"/>
</dbReference>
<protein>
    <submittedName>
        <fullName evidence="1">Uncharacterized protein</fullName>
    </submittedName>
</protein>
<organism evidence="1 2">
    <name type="scientific">Natronorubrum texcoconense</name>
    <dbReference type="NCBI Taxonomy" id="1095776"/>
    <lineage>
        <taxon>Archaea</taxon>
        <taxon>Methanobacteriati</taxon>
        <taxon>Methanobacteriota</taxon>
        <taxon>Stenosarchaea group</taxon>
        <taxon>Halobacteria</taxon>
        <taxon>Halobacteriales</taxon>
        <taxon>Natrialbaceae</taxon>
        <taxon>Natronorubrum</taxon>
    </lineage>
</organism>
<dbReference type="AlphaFoldDB" id="A0A1G9ADV0"/>
<name>A0A1G9ADV0_9EURY</name>
<reference evidence="2" key="1">
    <citation type="submission" date="2016-10" db="EMBL/GenBank/DDBJ databases">
        <authorList>
            <person name="Varghese N."/>
            <person name="Submissions S."/>
        </authorList>
    </citation>
    <scope>NUCLEOTIDE SEQUENCE [LARGE SCALE GENOMIC DNA]</scope>
    <source>
        <strain evidence="2">B4,CECT 8067,JCM 17497</strain>
    </source>
</reference>
<keyword evidence="2" id="KW-1185">Reference proteome</keyword>
<sequence length="63" mass="6717">MPAGGSERTLAHCVACGSAYAAEIRDDETIQPIGMRTGCDCGSNEFQTLDDSAGTDRQDDQYD</sequence>